<name>A0A075DWW5_9EUKA</name>
<protein>
    <submittedName>
        <fullName evidence="1">30S ribosomal protein S8</fullName>
    </submittedName>
</protein>
<reference evidence="1" key="1">
    <citation type="journal article" date="2014" name="BMC Genomics">
        <title>The mitochondrial and chloroplast genomes of the haptophyte Chrysochromulina tobin contain unique repeat structures and gene profiles.</title>
        <authorList>
            <person name="Hovde B.T."/>
            <person name="Starkenburg S.R."/>
            <person name="Hunsperger H.M."/>
            <person name="Mercer L.D."/>
            <person name="Deodato C.R."/>
            <person name="Jha R.K."/>
            <person name="Chertkov O."/>
            <person name="Monnat R.J.Jr."/>
            <person name="Cattolico R.A."/>
        </authorList>
    </citation>
    <scope>NUCLEOTIDE SEQUENCE</scope>
    <source>
        <strain evidence="1">CCMP291</strain>
    </source>
</reference>
<dbReference type="GO" id="GO:0005840">
    <property type="term" value="C:ribosome"/>
    <property type="evidence" value="ECO:0007669"/>
    <property type="project" value="UniProtKB-KW"/>
</dbReference>
<sequence>MNHSFIKVLNAYKTAVVSKKTTLHLTYSRQSLLFVEFLLERSFISGFNAQITHKTKMLVVYLKYDTKRNPTILNSSISSKITKKRPVEKIATQNNFIINLNTKQKSYGCLLARFR</sequence>
<organism evidence="1">
    <name type="scientific">Chrysochromulina tobinii</name>
    <dbReference type="NCBI Taxonomy" id="1460289"/>
    <lineage>
        <taxon>Eukaryota</taxon>
        <taxon>Haptista</taxon>
        <taxon>Haptophyta</taxon>
        <taxon>Prymnesiophyceae</taxon>
        <taxon>Prymnesiales</taxon>
        <taxon>Chrysochromulinaceae</taxon>
        <taxon>Chrysochromulina</taxon>
    </lineage>
</organism>
<keyword evidence="1" id="KW-0496">Mitochondrion</keyword>
<proteinExistence type="predicted"/>
<geneLocation type="mitochondrion" evidence="1"/>
<dbReference type="GO" id="GO:0003735">
    <property type="term" value="F:structural constituent of ribosome"/>
    <property type="evidence" value="ECO:0007669"/>
    <property type="project" value="InterPro"/>
</dbReference>
<dbReference type="SUPFAM" id="SSF56047">
    <property type="entry name" value="Ribosomal protein S8"/>
    <property type="match status" value="1"/>
</dbReference>
<evidence type="ECO:0000313" key="1">
    <source>
        <dbReference type="EMBL" id="AHY04412.1"/>
    </source>
</evidence>
<dbReference type="Gene3D" id="3.30.1370.30">
    <property type="match status" value="1"/>
</dbReference>
<dbReference type="GO" id="GO:0006412">
    <property type="term" value="P:translation"/>
    <property type="evidence" value="ECO:0007669"/>
    <property type="project" value="InterPro"/>
</dbReference>
<gene>
    <name evidence="1" type="primary">rps8</name>
    <name evidence="1" type="ORF">ChtoMt_00006</name>
</gene>
<accession>A0A075DWW5</accession>
<dbReference type="EMBL" id="KJ201908">
    <property type="protein sequence ID" value="AHY04412.1"/>
    <property type="molecule type" value="Genomic_DNA"/>
</dbReference>
<keyword evidence="1" id="KW-0689">Ribosomal protein</keyword>
<dbReference type="InterPro" id="IPR035987">
    <property type="entry name" value="Ribosomal_uS8_sf"/>
</dbReference>
<dbReference type="AlphaFoldDB" id="A0A075DWW5"/>
<keyword evidence="1" id="KW-0687">Ribonucleoprotein</keyword>